<organism evidence="2 3">
    <name type="scientific">Thalassobius vesicularis</name>
    <dbReference type="NCBI Taxonomy" id="1294297"/>
    <lineage>
        <taxon>Bacteria</taxon>
        <taxon>Pseudomonadati</taxon>
        <taxon>Pseudomonadota</taxon>
        <taxon>Alphaproteobacteria</taxon>
        <taxon>Rhodobacterales</taxon>
        <taxon>Roseobacteraceae</taxon>
        <taxon>Thalassovita</taxon>
    </lineage>
</organism>
<dbReference type="RefSeq" id="WP_136337867.1">
    <property type="nucleotide sequence ID" value="NZ_SSMD01000001.1"/>
</dbReference>
<sequence>MSNIDFSTLISAQDKLTIARSEMLDSLAQIRWMHETAGITLADGHSLASTRDSQAQIASAAAGVRAGLIDAALPWKTPQGWTELTPEALLEADTVLRRHVQACFVAERAVAGQIAASDDPGALDLQAAFLAQIG</sequence>
<dbReference type="OrthoDB" id="7869806at2"/>
<accession>A0A4S3MDL3</accession>
<evidence type="ECO:0000313" key="3">
    <source>
        <dbReference type="Proteomes" id="UP000306113"/>
    </source>
</evidence>
<feature type="domain" description="DUF4376" evidence="1">
    <location>
        <begin position="19"/>
        <end position="120"/>
    </location>
</feature>
<comment type="caution">
    <text evidence="2">The sequence shown here is derived from an EMBL/GenBank/DDBJ whole genome shotgun (WGS) entry which is preliminary data.</text>
</comment>
<dbReference type="AlphaFoldDB" id="A0A4S3MDL3"/>
<dbReference type="EMBL" id="SSMD01000001">
    <property type="protein sequence ID" value="THD76923.1"/>
    <property type="molecule type" value="Genomic_DNA"/>
</dbReference>
<evidence type="ECO:0000259" key="1">
    <source>
        <dbReference type="Pfam" id="PF14301"/>
    </source>
</evidence>
<name>A0A4S3MDL3_9RHOB</name>
<keyword evidence="3" id="KW-1185">Reference proteome</keyword>
<evidence type="ECO:0000313" key="2">
    <source>
        <dbReference type="EMBL" id="THD76923.1"/>
    </source>
</evidence>
<proteinExistence type="predicted"/>
<protein>
    <submittedName>
        <fullName evidence="2">DUF4376 domain-containing protein</fullName>
    </submittedName>
</protein>
<reference evidence="2 3" key="1">
    <citation type="submission" date="2019-04" db="EMBL/GenBank/DDBJ databases">
        <title>Draft genome sequence of Youngimonas vesicularis.</title>
        <authorList>
            <person name="Hameed A."/>
        </authorList>
    </citation>
    <scope>NUCLEOTIDE SEQUENCE [LARGE SCALE GENOMIC DNA]</scope>
    <source>
        <strain evidence="2 3">CC-AMW-E</strain>
    </source>
</reference>
<dbReference type="Pfam" id="PF14301">
    <property type="entry name" value="DUF4376"/>
    <property type="match status" value="1"/>
</dbReference>
<dbReference type="Proteomes" id="UP000306113">
    <property type="component" value="Unassembled WGS sequence"/>
</dbReference>
<dbReference type="InterPro" id="IPR025484">
    <property type="entry name" value="DUF4376"/>
</dbReference>
<gene>
    <name evidence="2" type="ORF">E7681_03520</name>
</gene>